<sequence>MLVGYPYPVIRVRRNNDGHLVLKKPNISAFTFEIILKYLYCGIVDFKRQKKETILELLIAVDELGIQRLINSVQEFLIQNCLRFLQFDLMKMLNFITCHNSFDNLKKASLNTLTKNCKNFLQQDPVTLLHFIIHHETFNDLRKTSLDSIYFKTLEKSLYGLIQLIRFHQMNREEFMLEFQLPYHFINHFKLDWATLKSIRF</sequence>
<feature type="domain" description="BTB" evidence="1">
    <location>
        <begin position="22"/>
        <end position="80"/>
    </location>
</feature>
<organism evidence="2 3">
    <name type="scientific">Cetraspora pellucida</name>
    <dbReference type="NCBI Taxonomy" id="1433469"/>
    <lineage>
        <taxon>Eukaryota</taxon>
        <taxon>Fungi</taxon>
        <taxon>Fungi incertae sedis</taxon>
        <taxon>Mucoromycota</taxon>
        <taxon>Glomeromycotina</taxon>
        <taxon>Glomeromycetes</taxon>
        <taxon>Diversisporales</taxon>
        <taxon>Gigasporaceae</taxon>
        <taxon>Cetraspora</taxon>
    </lineage>
</organism>
<dbReference type="InterPro" id="IPR011333">
    <property type="entry name" value="SKP1/BTB/POZ_sf"/>
</dbReference>
<dbReference type="SUPFAM" id="SSF54695">
    <property type="entry name" value="POZ domain"/>
    <property type="match status" value="1"/>
</dbReference>
<gene>
    <name evidence="2" type="ORF">CPELLU_LOCUS6171</name>
</gene>
<evidence type="ECO:0000313" key="2">
    <source>
        <dbReference type="EMBL" id="CAG8582829.1"/>
    </source>
</evidence>
<proteinExistence type="predicted"/>
<name>A0A9N9G3U7_9GLOM</name>
<accession>A0A9N9G3U7</accession>
<dbReference type="Proteomes" id="UP000789759">
    <property type="component" value="Unassembled WGS sequence"/>
</dbReference>
<dbReference type="Pfam" id="PF00651">
    <property type="entry name" value="BTB"/>
    <property type="match status" value="1"/>
</dbReference>
<dbReference type="EMBL" id="CAJVQA010003768">
    <property type="protein sequence ID" value="CAG8582829.1"/>
    <property type="molecule type" value="Genomic_DNA"/>
</dbReference>
<dbReference type="OrthoDB" id="2324840at2759"/>
<dbReference type="AlphaFoldDB" id="A0A9N9G3U7"/>
<dbReference type="Gene3D" id="3.30.710.10">
    <property type="entry name" value="Potassium Channel Kv1.1, Chain A"/>
    <property type="match status" value="1"/>
</dbReference>
<keyword evidence="3" id="KW-1185">Reference proteome</keyword>
<evidence type="ECO:0000259" key="1">
    <source>
        <dbReference type="Pfam" id="PF00651"/>
    </source>
</evidence>
<evidence type="ECO:0000313" key="3">
    <source>
        <dbReference type="Proteomes" id="UP000789759"/>
    </source>
</evidence>
<reference evidence="2" key="1">
    <citation type="submission" date="2021-06" db="EMBL/GenBank/DDBJ databases">
        <authorList>
            <person name="Kallberg Y."/>
            <person name="Tangrot J."/>
            <person name="Rosling A."/>
        </authorList>
    </citation>
    <scope>NUCLEOTIDE SEQUENCE</scope>
    <source>
        <strain evidence="2">FL966</strain>
    </source>
</reference>
<comment type="caution">
    <text evidence="2">The sequence shown here is derived from an EMBL/GenBank/DDBJ whole genome shotgun (WGS) entry which is preliminary data.</text>
</comment>
<dbReference type="InterPro" id="IPR000210">
    <property type="entry name" value="BTB/POZ_dom"/>
</dbReference>
<protein>
    <submittedName>
        <fullName evidence="2">15922_t:CDS:1</fullName>
    </submittedName>
</protein>